<dbReference type="PANTHER" id="PTHR43155">
    <property type="entry name" value="CYCLIC DI-GMP PHOSPHODIESTERASE PA4108-RELATED"/>
    <property type="match status" value="1"/>
</dbReference>
<dbReference type="InterPro" id="IPR037522">
    <property type="entry name" value="HD_GYP_dom"/>
</dbReference>
<evidence type="ECO:0000259" key="1">
    <source>
        <dbReference type="PROSITE" id="PS51832"/>
    </source>
</evidence>
<dbReference type="PROSITE" id="PS51832">
    <property type="entry name" value="HD_GYP"/>
    <property type="match status" value="1"/>
</dbReference>
<dbReference type="SUPFAM" id="SSF109604">
    <property type="entry name" value="HD-domain/PDEase-like"/>
    <property type="match status" value="1"/>
</dbReference>
<dbReference type="SMART" id="SM00471">
    <property type="entry name" value="HDc"/>
    <property type="match status" value="1"/>
</dbReference>
<accession>A0ABQ1GZ57</accession>
<name>A0ABQ1GZ57_9BACL</name>
<proteinExistence type="predicted"/>
<dbReference type="InterPro" id="IPR003607">
    <property type="entry name" value="HD/PDEase_dom"/>
</dbReference>
<dbReference type="CDD" id="cd00077">
    <property type="entry name" value="HDc"/>
    <property type="match status" value="1"/>
</dbReference>
<evidence type="ECO:0000313" key="2">
    <source>
        <dbReference type="EMBL" id="GGA52596.1"/>
    </source>
</evidence>
<reference evidence="3" key="1">
    <citation type="journal article" date="2019" name="Int. J. Syst. Evol. Microbiol.">
        <title>The Global Catalogue of Microorganisms (GCM) 10K type strain sequencing project: providing services to taxonomists for standard genome sequencing and annotation.</title>
        <authorList>
            <consortium name="The Broad Institute Genomics Platform"/>
            <consortium name="The Broad Institute Genome Sequencing Center for Infectious Disease"/>
            <person name="Wu L."/>
            <person name="Ma J."/>
        </authorList>
    </citation>
    <scope>NUCLEOTIDE SEQUENCE [LARGE SCALE GENOMIC DNA]</scope>
    <source>
        <strain evidence="3">CGMCC 1.15044</strain>
    </source>
</reference>
<dbReference type="Pfam" id="PF13487">
    <property type="entry name" value="HD_5"/>
    <property type="match status" value="1"/>
</dbReference>
<sequence length="368" mass="41327">MRLLPVKSLQPGMRLAKKIYNEEGLILLSDEVELTASLIKRLSSLGIDFVYISDPRTADIQIPALISEETERMAMQELQSSFLKISSHSLKGLVYPYLGKTFLNVVETIMKDLGSREDVMIMLGNIHSTDQTLFRHSLNVCIYTLMLGKAFGYSHQELTVLGLGAILHDIGKTKIDPSILHKPERLSSVEFEVMKQHAEIGYKLLKDEPGIPLQAAHCAYQHHERIDGSGYPRGLKGNDIHDYAQWISIADSYDAMTSQRVYNQALLPHQAVEILYAGCGTLYEKQKLEIFRDHVAIYPLGMTVVLNTGEIGVVSKIHPFAPQRPVVRVLHCPNRGELQEPYEIDLLKQLNIVITSINESASPQLEQV</sequence>
<protein>
    <submittedName>
        <fullName evidence="2">Phosphodiesterase</fullName>
    </submittedName>
</protein>
<dbReference type="EMBL" id="BMHF01000025">
    <property type="protein sequence ID" value="GGA52596.1"/>
    <property type="molecule type" value="Genomic_DNA"/>
</dbReference>
<dbReference type="InterPro" id="IPR006675">
    <property type="entry name" value="HDIG_dom"/>
</dbReference>
<dbReference type="PANTHER" id="PTHR43155:SF2">
    <property type="entry name" value="CYCLIC DI-GMP PHOSPHODIESTERASE PA4108"/>
    <property type="match status" value="1"/>
</dbReference>
<evidence type="ECO:0000313" key="3">
    <source>
        <dbReference type="Proteomes" id="UP000609323"/>
    </source>
</evidence>
<feature type="domain" description="HD-GYP" evidence="1">
    <location>
        <begin position="111"/>
        <end position="307"/>
    </location>
</feature>
<gene>
    <name evidence="2" type="ORF">GCM10010917_42270</name>
</gene>
<dbReference type="Proteomes" id="UP000609323">
    <property type="component" value="Unassembled WGS sequence"/>
</dbReference>
<comment type="caution">
    <text evidence="2">The sequence shown here is derived from an EMBL/GenBank/DDBJ whole genome shotgun (WGS) entry which is preliminary data.</text>
</comment>
<dbReference type="Gene3D" id="1.10.3210.10">
    <property type="entry name" value="Hypothetical protein af1432"/>
    <property type="match status" value="1"/>
</dbReference>
<organism evidence="2 3">
    <name type="scientific">Paenibacillus physcomitrellae</name>
    <dbReference type="NCBI Taxonomy" id="1619311"/>
    <lineage>
        <taxon>Bacteria</taxon>
        <taxon>Bacillati</taxon>
        <taxon>Bacillota</taxon>
        <taxon>Bacilli</taxon>
        <taxon>Bacillales</taxon>
        <taxon>Paenibacillaceae</taxon>
        <taxon>Paenibacillus</taxon>
    </lineage>
</organism>
<keyword evidence="3" id="KW-1185">Reference proteome</keyword>
<dbReference type="NCBIfam" id="TIGR00277">
    <property type="entry name" value="HDIG"/>
    <property type="match status" value="1"/>
</dbReference>